<sequence length="277" mass="31069">MHITRAADDPEFWEAAKAVLFRAEDMIPVEGRIGAYRLPLKQRPVLQTPEMKRLYWLYHEKKFGKIVQRRHLRQPGKRIALARGPEIFLWWKDTPRINANQFIVNIGLKKPSEPENRAHSTPKRGHESDETATEQETLPSLSENESLQDGSVKPHQKTGPDLIKGLPVIDENEKEVDSTIDDIAPPRTEEPGGLPAAWQTIIEILRQEAETTVSTGTDRGGEPIESPLEFGEGDILELDAPDCLRPRTGGVSGMLMVYDWLDEDQNVGNEGLSSPTA</sequence>
<feature type="region of interest" description="Disordered" evidence="1">
    <location>
        <begin position="110"/>
        <end position="176"/>
    </location>
</feature>
<proteinExistence type="predicted"/>
<feature type="compositionally biased region" description="Polar residues" evidence="1">
    <location>
        <begin position="134"/>
        <end position="149"/>
    </location>
</feature>
<organism evidence="2 3">
    <name type="scientific">Vermiconidia calcicola</name>
    <dbReference type="NCBI Taxonomy" id="1690605"/>
    <lineage>
        <taxon>Eukaryota</taxon>
        <taxon>Fungi</taxon>
        <taxon>Dikarya</taxon>
        <taxon>Ascomycota</taxon>
        <taxon>Pezizomycotina</taxon>
        <taxon>Dothideomycetes</taxon>
        <taxon>Dothideomycetidae</taxon>
        <taxon>Mycosphaerellales</taxon>
        <taxon>Extremaceae</taxon>
        <taxon>Vermiconidia</taxon>
    </lineage>
</organism>
<protein>
    <submittedName>
        <fullName evidence="2">Uncharacterized protein</fullName>
    </submittedName>
</protein>
<accession>A0AAV9QE13</accession>
<dbReference type="Proteomes" id="UP001345827">
    <property type="component" value="Unassembled WGS sequence"/>
</dbReference>
<feature type="compositionally biased region" description="Basic and acidic residues" evidence="1">
    <location>
        <begin position="110"/>
        <end position="129"/>
    </location>
</feature>
<reference evidence="2 3" key="1">
    <citation type="submission" date="2023-06" db="EMBL/GenBank/DDBJ databases">
        <title>Black Yeasts Isolated from many extreme environments.</title>
        <authorList>
            <person name="Coleine C."/>
            <person name="Stajich J.E."/>
            <person name="Selbmann L."/>
        </authorList>
    </citation>
    <scope>NUCLEOTIDE SEQUENCE [LARGE SCALE GENOMIC DNA]</scope>
    <source>
        <strain evidence="2 3">CCFEE 5887</strain>
    </source>
</reference>
<gene>
    <name evidence="2" type="ORF">LTR25_003147</name>
</gene>
<dbReference type="EMBL" id="JAXLQG010000004">
    <property type="protein sequence ID" value="KAK5541370.1"/>
    <property type="molecule type" value="Genomic_DNA"/>
</dbReference>
<evidence type="ECO:0000256" key="1">
    <source>
        <dbReference type="SAM" id="MobiDB-lite"/>
    </source>
</evidence>
<keyword evidence="3" id="KW-1185">Reference proteome</keyword>
<comment type="caution">
    <text evidence="2">The sequence shown here is derived from an EMBL/GenBank/DDBJ whole genome shotgun (WGS) entry which is preliminary data.</text>
</comment>
<name>A0AAV9QE13_9PEZI</name>
<evidence type="ECO:0000313" key="3">
    <source>
        <dbReference type="Proteomes" id="UP001345827"/>
    </source>
</evidence>
<evidence type="ECO:0000313" key="2">
    <source>
        <dbReference type="EMBL" id="KAK5541370.1"/>
    </source>
</evidence>
<dbReference type="AlphaFoldDB" id="A0AAV9QE13"/>